<evidence type="ECO:0000313" key="1">
    <source>
        <dbReference type="EMBL" id="PPF09578.1"/>
    </source>
</evidence>
<accession>A0ABD6W4P3</accession>
<sequence length="76" mass="8279">MKRIDLIYNGTAYTVANRSLAEFRTEVDTALAAPTPQWITVNYGEGRVNSALILVTPYTALTIITNDVDDATTETG</sequence>
<dbReference type="Proteomes" id="UP000237881">
    <property type="component" value="Unassembled WGS sequence"/>
</dbReference>
<evidence type="ECO:0000313" key="3">
    <source>
        <dbReference type="Proteomes" id="UP000237881"/>
    </source>
</evidence>
<reference evidence="3 4" key="1">
    <citation type="submission" date="2018-02" db="EMBL/GenBank/DDBJ databases">
        <title>Bacteriophage NCPPB3778 and a type I-E CRISPR drive the evolution of the US Biological Select Agent, Rathayibacter toxicus.</title>
        <authorList>
            <person name="Davis E.W.II."/>
            <person name="Tabima J.F."/>
            <person name="Weisberg A.J."/>
            <person name="Lopes L.D."/>
            <person name="Wiseman M.S."/>
            <person name="Wiseman M.S."/>
            <person name="Pupko T."/>
            <person name="Belcher M.S."/>
            <person name="Sechler A.J."/>
            <person name="Tancos M.A."/>
            <person name="Schroeder B.K."/>
            <person name="Murray T.D."/>
            <person name="Luster D.G."/>
            <person name="Schneider W.L."/>
            <person name="Rogers E."/>
            <person name="Andreote F.D."/>
            <person name="Grunwald N.J."/>
            <person name="Putnam M.L."/>
            <person name="Chang J.H."/>
        </authorList>
    </citation>
    <scope>NUCLEOTIDE SEQUENCE [LARGE SCALE GENOMIC DNA]</scope>
    <source>
        <strain evidence="2 4">AY1D6</strain>
        <strain evidence="1 3">AY1I9</strain>
    </source>
</reference>
<keyword evidence="4" id="KW-1185">Reference proteome</keyword>
<proteinExistence type="predicted"/>
<evidence type="ECO:0000313" key="4">
    <source>
        <dbReference type="Proteomes" id="UP000239698"/>
    </source>
</evidence>
<organism evidence="1 3">
    <name type="scientific">Rathayibacter rathayi</name>
    <name type="common">Corynebacterium rathayi</name>
    <dbReference type="NCBI Taxonomy" id="33887"/>
    <lineage>
        <taxon>Bacteria</taxon>
        <taxon>Bacillati</taxon>
        <taxon>Actinomycetota</taxon>
        <taxon>Actinomycetes</taxon>
        <taxon>Micrococcales</taxon>
        <taxon>Microbacteriaceae</taxon>
        <taxon>Rathayibacter</taxon>
    </lineage>
</organism>
<gene>
    <name evidence="1" type="ORF">C5C04_14625</name>
    <name evidence="2" type="ORF">C5C40_15965</name>
</gene>
<dbReference type="KEGG" id="rry:C1O28_12395"/>
<dbReference type="EMBL" id="PSUL01000069">
    <property type="protein sequence ID" value="PPF09578.1"/>
    <property type="molecule type" value="Genomic_DNA"/>
</dbReference>
<evidence type="ECO:0000313" key="2">
    <source>
        <dbReference type="EMBL" id="PPH70843.1"/>
    </source>
</evidence>
<dbReference type="GeneID" id="49821280"/>
<comment type="caution">
    <text evidence="1">The sequence shown here is derived from an EMBL/GenBank/DDBJ whole genome shotgun (WGS) entry which is preliminary data.</text>
</comment>
<dbReference type="EMBL" id="PSVT01000077">
    <property type="protein sequence ID" value="PPH70843.1"/>
    <property type="molecule type" value="Genomic_DNA"/>
</dbReference>
<dbReference type="Proteomes" id="UP000239698">
    <property type="component" value="Unassembled WGS sequence"/>
</dbReference>
<dbReference type="RefSeq" id="WP_097167639.1">
    <property type="nucleotide sequence ID" value="NZ_CP028129.1"/>
</dbReference>
<name>A0ABD6W4P3_RATRA</name>
<protein>
    <submittedName>
        <fullName evidence="1">Uncharacterized protein</fullName>
    </submittedName>
</protein>
<dbReference type="AlphaFoldDB" id="A0ABD6W4P3"/>